<reference evidence="3 4" key="1">
    <citation type="submission" date="2020-01" db="EMBL/GenBank/DDBJ databases">
        <title>Genome analysis.</title>
        <authorList>
            <person name="Wu S."/>
            <person name="Wang G."/>
        </authorList>
    </citation>
    <scope>NUCLEOTIDE SEQUENCE [LARGE SCALE GENOMIC DNA]</scope>
    <source>
        <strain evidence="3 4">SYL130</strain>
    </source>
</reference>
<dbReference type="PROSITE" id="PS50110">
    <property type="entry name" value="RESPONSE_REGULATORY"/>
    <property type="match status" value="1"/>
</dbReference>
<name>A0ABW9ZZA4_9BACT</name>
<dbReference type="InterPro" id="IPR011006">
    <property type="entry name" value="CheY-like_superfamily"/>
</dbReference>
<keyword evidence="1" id="KW-0597">Phosphoprotein</keyword>
<dbReference type="SMART" id="SM00448">
    <property type="entry name" value="REC"/>
    <property type="match status" value="1"/>
</dbReference>
<accession>A0ABW9ZZA4</accession>
<comment type="caution">
    <text evidence="3">The sequence shown here is derived from an EMBL/GenBank/DDBJ whole genome shotgun (WGS) entry which is preliminary data.</text>
</comment>
<gene>
    <name evidence="3" type="ORF">GWC95_11305</name>
</gene>
<dbReference type="Pfam" id="PF00072">
    <property type="entry name" value="Response_reg"/>
    <property type="match status" value="1"/>
</dbReference>
<evidence type="ECO:0000256" key="1">
    <source>
        <dbReference type="PROSITE-ProRule" id="PRU00169"/>
    </source>
</evidence>
<keyword evidence="4" id="KW-1185">Reference proteome</keyword>
<evidence type="ECO:0000313" key="3">
    <source>
        <dbReference type="EMBL" id="NCI50513.1"/>
    </source>
</evidence>
<protein>
    <submittedName>
        <fullName evidence="3">Response regulator</fullName>
    </submittedName>
</protein>
<feature type="domain" description="Response regulatory" evidence="2">
    <location>
        <begin position="5"/>
        <end position="125"/>
    </location>
</feature>
<dbReference type="EMBL" id="JAACJS010000015">
    <property type="protein sequence ID" value="NCI50513.1"/>
    <property type="molecule type" value="Genomic_DNA"/>
</dbReference>
<dbReference type="InterPro" id="IPR001789">
    <property type="entry name" value="Sig_transdc_resp-reg_receiver"/>
</dbReference>
<evidence type="ECO:0000313" key="4">
    <source>
        <dbReference type="Proteomes" id="UP000753802"/>
    </source>
</evidence>
<dbReference type="Gene3D" id="3.40.50.2300">
    <property type="match status" value="1"/>
</dbReference>
<sequence length="129" mass="14622">MKELRILLIEDDTDDIELIQDALQDNDVHNTMQVLKDGGSVSSYLEKNSIVPDIIVMDFNLPKVHGRDILKNIKRTDQYKHVPVVILTTSSSQTDIDYSYKEGASRYLIKPTTTEGFRDVVKVIQELAG</sequence>
<proteinExistence type="predicted"/>
<dbReference type="PANTHER" id="PTHR44520">
    <property type="entry name" value="RESPONSE REGULATOR RCP1-RELATED"/>
    <property type="match status" value="1"/>
</dbReference>
<dbReference type="SUPFAM" id="SSF52172">
    <property type="entry name" value="CheY-like"/>
    <property type="match status" value="1"/>
</dbReference>
<feature type="modified residue" description="4-aspartylphosphate" evidence="1">
    <location>
        <position position="58"/>
    </location>
</feature>
<dbReference type="InterPro" id="IPR052893">
    <property type="entry name" value="TCS_response_regulator"/>
</dbReference>
<organism evidence="3 4">
    <name type="scientific">Sediminibacterium roseum</name>
    <dbReference type="NCBI Taxonomy" id="1978412"/>
    <lineage>
        <taxon>Bacteria</taxon>
        <taxon>Pseudomonadati</taxon>
        <taxon>Bacteroidota</taxon>
        <taxon>Chitinophagia</taxon>
        <taxon>Chitinophagales</taxon>
        <taxon>Chitinophagaceae</taxon>
        <taxon>Sediminibacterium</taxon>
    </lineage>
</organism>
<dbReference type="CDD" id="cd17557">
    <property type="entry name" value="REC_Rcp-like"/>
    <property type="match status" value="1"/>
</dbReference>
<dbReference type="Proteomes" id="UP000753802">
    <property type="component" value="Unassembled WGS sequence"/>
</dbReference>
<dbReference type="RefSeq" id="WP_161818833.1">
    <property type="nucleotide sequence ID" value="NZ_JAACJS010000015.1"/>
</dbReference>
<evidence type="ECO:0000259" key="2">
    <source>
        <dbReference type="PROSITE" id="PS50110"/>
    </source>
</evidence>